<dbReference type="Pfam" id="PF01593">
    <property type="entry name" value="Amino_oxidase"/>
    <property type="match status" value="1"/>
</dbReference>
<evidence type="ECO:0000256" key="5">
    <source>
        <dbReference type="SAM" id="SignalP"/>
    </source>
</evidence>
<dbReference type="AlphaFoldDB" id="A0A8H6VH29"/>
<keyword evidence="8" id="KW-1185">Reference proteome</keyword>
<dbReference type="PANTHER" id="PTHR10742:SF313">
    <property type="entry name" value="AMINE OXIDASE"/>
    <property type="match status" value="1"/>
</dbReference>
<keyword evidence="4" id="KW-0285">Flavoprotein</keyword>
<keyword evidence="4" id="KW-0274">FAD</keyword>
<dbReference type="InterPro" id="IPR021858">
    <property type="entry name" value="Fun_TF"/>
</dbReference>
<feature type="chain" id="PRO_5034724247" description="Amine oxidase" evidence="5">
    <location>
        <begin position="20"/>
        <end position="1004"/>
    </location>
</feature>
<dbReference type="OrthoDB" id="3598904at2759"/>
<dbReference type="GO" id="GO:0006598">
    <property type="term" value="P:polyamine catabolic process"/>
    <property type="evidence" value="ECO:0007669"/>
    <property type="project" value="TreeGrafter"/>
</dbReference>
<dbReference type="EMBL" id="JABCIY010000251">
    <property type="protein sequence ID" value="KAF7186590.1"/>
    <property type="molecule type" value="Genomic_DNA"/>
</dbReference>
<gene>
    <name evidence="7" type="ORF">HII31_12148</name>
</gene>
<dbReference type="InterPro" id="IPR036188">
    <property type="entry name" value="FAD/NAD-bd_sf"/>
</dbReference>
<evidence type="ECO:0000256" key="1">
    <source>
        <dbReference type="ARBA" id="ARBA00001974"/>
    </source>
</evidence>
<comment type="cofactor">
    <cofactor evidence="1 4">
        <name>FAD</name>
        <dbReference type="ChEBI" id="CHEBI:57692"/>
    </cofactor>
</comment>
<feature type="domain" description="Amine oxidase" evidence="6">
    <location>
        <begin position="43"/>
        <end position="474"/>
    </location>
</feature>
<protein>
    <recommendedName>
        <fullName evidence="4">Amine oxidase</fullName>
        <ecNumber evidence="4">1.4.3.-</ecNumber>
    </recommendedName>
</protein>
<dbReference type="Gene3D" id="3.50.50.60">
    <property type="entry name" value="FAD/NAD(P)-binding domain"/>
    <property type="match status" value="1"/>
</dbReference>
<evidence type="ECO:0000313" key="7">
    <source>
        <dbReference type="EMBL" id="KAF7186590.1"/>
    </source>
</evidence>
<feature type="signal peptide" evidence="5">
    <location>
        <begin position="1"/>
        <end position="19"/>
    </location>
</feature>
<dbReference type="GO" id="GO:0016491">
    <property type="term" value="F:oxidoreductase activity"/>
    <property type="evidence" value="ECO:0007669"/>
    <property type="project" value="UniProtKB-KW"/>
</dbReference>
<evidence type="ECO:0000256" key="4">
    <source>
        <dbReference type="RuleBase" id="RU362067"/>
    </source>
</evidence>
<feature type="binding site" evidence="3">
    <location>
        <position position="263"/>
    </location>
    <ligand>
        <name>FAD</name>
        <dbReference type="ChEBI" id="CHEBI:57692"/>
    </ligand>
</feature>
<evidence type="ECO:0000313" key="8">
    <source>
        <dbReference type="Proteomes" id="UP000660729"/>
    </source>
</evidence>
<dbReference type="InterPro" id="IPR050281">
    <property type="entry name" value="Flavin_monoamine_oxidase"/>
</dbReference>
<dbReference type="PANTHER" id="PTHR10742">
    <property type="entry name" value="FLAVIN MONOAMINE OXIDASE"/>
    <property type="match status" value="1"/>
</dbReference>
<evidence type="ECO:0000259" key="6">
    <source>
        <dbReference type="Pfam" id="PF01593"/>
    </source>
</evidence>
<dbReference type="PRINTS" id="PR00757">
    <property type="entry name" value="AMINEOXDASEF"/>
</dbReference>
<evidence type="ECO:0000256" key="3">
    <source>
        <dbReference type="PIRSR" id="PIRSR601613-1"/>
    </source>
</evidence>
<dbReference type="EC" id="1.4.3.-" evidence="4"/>
<dbReference type="Gene3D" id="3.90.660.10">
    <property type="match status" value="1"/>
</dbReference>
<organism evidence="7 8">
    <name type="scientific">Pseudocercospora fuligena</name>
    <dbReference type="NCBI Taxonomy" id="685502"/>
    <lineage>
        <taxon>Eukaryota</taxon>
        <taxon>Fungi</taxon>
        <taxon>Dikarya</taxon>
        <taxon>Ascomycota</taxon>
        <taxon>Pezizomycotina</taxon>
        <taxon>Dothideomycetes</taxon>
        <taxon>Dothideomycetidae</taxon>
        <taxon>Mycosphaerellales</taxon>
        <taxon>Mycosphaerellaceae</taxon>
        <taxon>Pseudocercospora</taxon>
    </lineage>
</organism>
<feature type="binding site" evidence="3">
    <location>
        <position position="456"/>
    </location>
    <ligand>
        <name>FAD</name>
        <dbReference type="ChEBI" id="CHEBI:57692"/>
    </ligand>
</feature>
<keyword evidence="2 4" id="KW-0560">Oxidoreductase</keyword>
<sequence>MRFTNILLIIITLATACLAVPIAETEHESTCQHVGAVILGAGFAGIGAAKALAEHGVDDILVIERNSYIGGRVKHTKFGSKPDGSSHVVELGANWVHGKQSAEMENPIWTLVKKYNVSHHLSNPSNMREFDEDGEAEYFEDTQELLMDAQEAAEHLAEYIEDNELPDTSLRSALRFGGWDPAGCPEKEAVEFFDVSYSNAAYPERSSLLANYGEILDDLTDDQEFHGGDVFIQDPRGYNYIAEQEMKALLKGNRTRLKLNTEVTRISYSKRDVKIETADNVCITADYAICTFSIGVLQGGDVSFNPELPMQKRFAIDAMDMGIYTKIFFQFEDSFWPDDVEYFLWADPVSKGSFAWQSLNAPGFSPGSNIIFATVIGDTAARIESQTDEETKEQMLEVLRKMFPEADIPEPTAFMYPRWTNMPWAFGSYSSVPVGYSTEMLKALRENVGRLWLAGEALSSYQATVHGAWINGMQCVLAGRKCPGYEFIHNVAKIRGIQPHLNVELIKQIPLVSVMLDPQESMAYDFFRMKTLHQLPESLSWDHIALRVAVREPVIAHIFAALGSMHRGVTTRDGARQRSMADEQYSKALSSMRRYIEFLGHTYSEYEAVVILLGALLCFCYESYRGQDQAAATHLQQGLVVLYDRAREQSREVEPDDRVILLRSTPKTDFDVLLNAFARLDSDLSIAGDDDPFLWAELDEPLPTSFNTLEEANVHLDALCSFYVENLDALSFVAWAWAKQQPQYASLDDDHRNCLEQTAGRFVGLDDRPDLLENIEKLRNHLRKWMSAFAFIALTDINRTEHLLTQIFFFYLWVSVETIRDETEMKADRFDDQFEHITSVVEEYLELRKAEFAADETSSFEDSQWNTPPSFTIGTGLINCIWTIISKCRISSVRKRCLKVMRAINLQGVFDSGYLASFLERSVQLEEERAKMLMDLDQDQEKSDFLSHEIPEEARLLTYMMYPCFHRDRFDFYRENKGEAMCVSRDPSGELRIETVKFSVSRKC</sequence>
<comment type="caution">
    <text evidence="7">The sequence shown here is derived from an EMBL/GenBank/DDBJ whole genome shotgun (WGS) entry which is preliminary data.</text>
</comment>
<comment type="similarity">
    <text evidence="4">Belongs to the flavin monoamine oxidase family.</text>
</comment>
<dbReference type="InterPro" id="IPR002937">
    <property type="entry name" value="Amino_oxidase"/>
</dbReference>
<evidence type="ECO:0000256" key="2">
    <source>
        <dbReference type="ARBA" id="ARBA00023002"/>
    </source>
</evidence>
<dbReference type="SUPFAM" id="SSF54373">
    <property type="entry name" value="FAD-linked reductases, C-terminal domain"/>
    <property type="match status" value="1"/>
</dbReference>
<dbReference type="Pfam" id="PF11951">
    <property type="entry name" value="Fungal_trans_2"/>
    <property type="match status" value="1"/>
</dbReference>
<dbReference type="PROSITE" id="PS51257">
    <property type="entry name" value="PROKAR_LIPOPROTEIN"/>
    <property type="match status" value="1"/>
</dbReference>
<name>A0A8H6VH29_9PEZI</name>
<reference evidence="7" key="1">
    <citation type="submission" date="2020-04" db="EMBL/GenBank/DDBJ databases">
        <title>Draft genome resource of the tomato pathogen Pseudocercospora fuligena.</title>
        <authorList>
            <person name="Zaccaron A."/>
        </authorList>
    </citation>
    <scope>NUCLEOTIDE SEQUENCE</scope>
    <source>
        <strain evidence="7">PF001</strain>
    </source>
</reference>
<accession>A0A8H6VH29</accession>
<dbReference type="InterPro" id="IPR001613">
    <property type="entry name" value="Flavin_amine_oxidase"/>
</dbReference>
<dbReference type="Proteomes" id="UP000660729">
    <property type="component" value="Unassembled WGS sequence"/>
</dbReference>
<proteinExistence type="inferred from homology"/>
<dbReference type="SUPFAM" id="SSF51905">
    <property type="entry name" value="FAD/NAD(P)-binding domain"/>
    <property type="match status" value="1"/>
</dbReference>
<keyword evidence="5" id="KW-0732">Signal</keyword>